<evidence type="ECO:0000256" key="1">
    <source>
        <dbReference type="SAM" id="MobiDB-lite"/>
    </source>
</evidence>
<reference evidence="2 3" key="1">
    <citation type="submission" date="2020-10" db="EMBL/GenBank/DDBJ databases">
        <title>The Coptis chinensis genome and diversification of protoberbering-type alkaloids.</title>
        <authorList>
            <person name="Wang B."/>
            <person name="Shu S."/>
            <person name="Song C."/>
            <person name="Liu Y."/>
        </authorList>
    </citation>
    <scope>NUCLEOTIDE SEQUENCE [LARGE SCALE GENOMIC DNA]</scope>
    <source>
        <strain evidence="2">HL-2020</strain>
        <tissue evidence="2">Leaf</tissue>
    </source>
</reference>
<dbReference type="EMBL" id="JADFTS010000006">
    <property type="protein sequence ID" value="KAF9599629.1"/>
    <property type="molecule type" value="Genomic_DNA"/>
</dbReference>
<sequence>MGDFNAYLSYSEKQGGNRPSAEAMNAFRECVSTAHLLEVPCNGFHHTWMELQSLQQKLVREEEVLTLEKNKVTDSAGKEGTQQEQDPKSAGSSAASLSRVHEVYAEKTLAETEVEKVLQMLVRNQHKGVEEKEQPDRETPPSRWGDLAEDDEQEE</sequence>
<feature type="compositionally biased region" description="Polar residues" evidence="1">
    <location>
        <begin position="80"/>
        <end position="96"/>
    </location>
</feature>
<feature type="compositionally biased region" description="Basic and acidic residues" evidence="1">
    <location>
        <begin position="127"/>
        <end position="140"/>
    </location>
</feature>
<evidence type="ECO:0000313" key="2">
    <source>
        <dbReference type="EMBL" id="KAF9599629.1"/>
    </source>
</evidence>
<name>A0A835HJS3_9MAGN</name>
<dbReference type="AlphaFoldDB" id="A0A835HJS3"/>
<gene>
    <name evidence="2" type="ORF">IFM89_001371</name>
</gene>
<proteinExistence type="predicted"/>
<evidence type="ECO:0000313" key="3">
    <source>
        <dbReference type="Proteomes" id="UP000631114"/>
    </source>
</evidence>
<comment type="caution">
    <text evidence="2">The sequence shown here is derived from an EMBL/GenBank/DDBJ whole genome shotgun (WGS) entry which is preliminary data.</text>
</comment>
<accession>A0A835HJS3</accession>
<dbReference type="Proteomes" id="UP000631114">
    <property type="component" value="Unassembled WGS sequence"/>
</dbReference>
<keyword evidence="3" id="KW-1185">Reference proteome</keyword>
<dbReference type="OrthoDB" id="1932741at2759"/>
<organism evidence="2 3">
    <name type="scientific">Coptis chinensis</name>
    <dbReference type="NCBI Taxonomy" id="261450"/>
    <lineage>
        <taxon>Eukaryota</taxon>
        <taxon>Viridiplantae</taxon>
        <taxon>Streptophyta</taxon>
        <taxon>Embryophyta</taxon>
        <taxon>Tracheophyta</taxon>
        <taxon>Spermatophyta</taxon>
        <taxon>Magnoliopsida</taxon>
        <taxon>Ranunculales</taxon>
        <taxon>Ranunculaceae</taxon>
        <taxon>Coptidoideae</taxon>
        <taxon>Coptis</taxon>
    </lineage>
</organism>
<feature type="region of interest" description="Disordered" evidence="1">
    <location>
        <begin position="68"/>
        <end position="98"/>
    </location>
</feature>
<protein>
    <submittedName>
        <fullName evidence="2">Uncharacterized protein</fullName>
    </submittedName>
</protein>
<feature type="region of interest" description="Disordered" evidence="1">
    <location>
        <begin position="125"/>
        <end position="155"/>
    </location>
</feature>